<dbReference type="InterPro" id="IPR036396">
    <property type="entry name" value="Cyt_P450_sf"/>
</dbReference>
<dbReference type="Gene3D" id="1.10.630.10">
    <property type="entry name" value="Cytochrome P450"/>
    <property type="match status" value="1"/>
</dbReference>
<accession>A0ABR3JMT9</accession>
<keyword evidence="5 9" id="KW-0479">Metal-binding</keyword>
<comment type="similarity">
    <text evidence="3 9">Belongs to the cytochrome P450 family.</text>
</comment>
<dbReference type="InterPro" id="IPR017972">
    <property type="entry name" value="Cyt_P450_CS"/>
</dbReference>
<keyword evidence="7 9" id="KW-0408">Iron</keyword>
<evidence type="ECO:0000313" key="10">
    <source>
        <dbReference type="EMBL" id="KAL0957042.1"/>
    </source>
</evidence>
<evidence type="ECO:0008006" key="12">
    <source>
        <dbReference type="Google" id="ProtNLM"/>
    </source>
</evidence>
<evidence type="ECO:0000313" key="11">
    <source>
        <dbReference type="Proteomes" id="UP001556367"/>
    </source>
</evidence>
<dbReference type="PANTHER" id="PTHR46300">
    <property type="entry name" value="P450, PUTATIVE (EUROFUNG)-RELATED-RELATED"/>
    <property type="match status" value="1"/>
</dbReference>
<dbReference type="EMBL" id="JASNQZ010000006">
    <property type="protein sequence ID" value="KAL0957042.1"/>
    <property type="molecule type" value="Genomic_DNA"/>
</dbReference>
<comment type="pathway">
    <text evidence="2">Secondary metabolite biosynthesis.</text>
</comment>
<evidence type="ECO:0000256" key="2">
    <source>
        <dbReference type="ARBA" id="ARBA00005179"/>
    </source>
</evidence>
<dbReference type="PRINTS" id="PR00385">
    <property type="entry name" value="P450"/>
</dbReference>
<dbReference type="InterPro" id="IPR002401">
    <property type="entry name" value="Cyt_P450_E_grp-I"/>
</dbReference>
<keyword evidence="4 9" id="KW-0349">Heme</keyword>
<name>A0ABR3JMT9_9AGAR</name>
<evidence type="ECO:0000256" key="9">
    <source>
        <dbReference type="RuleBase" id="RU000461"/>
    </source>
</evidence>
<reference evidence="11" key="1">
    <citation type="submission" date="2024-06" db="EMBL/GenBank/DDBJ databases">
        <title>Multi-omics analyses provide insights into the biosynthesis of the anticancer antibiotic pleurotin in Hohenbuehelia grisea.</title>
        <authorList>
            <person name="Weaver J.A."/>
            <person name="Alberti F."/>
        </authorList>
    </citation>
    <scope>NUCLEOTIDE SEQUENCE [LARGE SCALE GENOMIC DNA]</scope>
    <source>
        <strain evidence="11">T-177</strain>
    </source>
</reference>
<evidence type="ECO:0000256" key="3">
    <source>
        <dbReference type="ARBA" id="ARBA00010617"/>
    </source>
</evidence>
<evidence type="ECO:0000256" key="5">
    <source>
        <dbReference type="ARBA" id="ARBA00022723"/>
    </source>
</evidence>
<comment type="caution">
    <text evidence="10">The sequence shown here is derived from an EMBL/GenBank/DDBJ whole genome shotgun (WGS) entry which is preliminary data.</text>
</comment>
<dbReference type="Proteomes" id="UP001556367">
    <property type="component" value="Unassembled WGS sequence"/>
</dbReference>
<dbReference type="PANTHER" id="PTHR46300:SF12">
    <property type="entry name" value="P450, PUTATIVE (EUROFUNG)-RELATED"/>
    <property type="match status" value="1"/>
</dbReference>
<proteinExistence type="inferred from homology"/>
<dbReference type="PROSITE" id="PS00086">
    <property type="entry name" value="CYTOCHROME_P450"/>
    <property type="match status" value="1"/>
</dbReference>
<evidence type="ECO:0000256" key="8">
    <source>
        <dbReference type="ARBA" id="ARBA00023033"/>
    </source>
</evidence>
<evidence type="ECO:0000256" key="7">
    <source>
        <dbReference type="ARBA" id="ARBA00023004"/>
    </source>
</evidence>
<dbReference type="InterPro" id="IPR050364">
    <property type="entry name" value="Cytochrome_P450_fung"/>
</dbReference>
<evidence type="ECO:0000256" key="4">
    <source>
        <dbReference type="ARBA" id="ARBA00022617"/>
    </source>
</evidence>
<gene>
    <name evidence="10" type="ORF">HGRIS_003142</name>
</gene>
<dbReference type="SUPFAM" id="SSF48264">
    <property type="entry name" value="Cytochrome P450"/>
    <property type="match status" value="1"/>
</dbReference>
<evidence type="ECO:0000256" key="6">
    <source>
        <dbReference type="ARBA" id="ARBA00023002"/>
    </source>
</evidence>
<keyword evidence="11" id="KW-1185">Reference proteome</keyword>
<organism evidence="10 11">
    <name type="scientific">Hohenbuehelia grisea</name>
    <dbReference type="NCBI Taxonomy" id="104357"/>
    <lineage>
        <taxon>Eukaryota</taxon>
        <taxon>Fungi</taxon>
        <taxon>Dikarya</taxon>
        <taxon>Basidiomycota</taxon>
        <taxon>Agaricomycotina</taxon>
        <taxon>Agaricomycetes</taxon>
        <taxon>Agaricomycetidae</taxon>
        <taxon>Agaricales</taxon>
        <taxon>Pleurotineae</taxon>
        <taxon>Pleurotaceae</taxon>
        <taxon>Hohenbuehelia</taxon>
    </lineage>
</organism>
<dbReference type="PRINTS" id="PR00463">
    <property type="entry name" value="EP450I"/>
</dbReference>
<keyword evidence="8 9" id="KW-0503">Monooxygenase</keyword>
<keyword evidence="6 9" id="KW-0560">Oxidoreductase</keyword>
<dbReference type="Pfam" id="PF00067">
    <property type="entry name" value="p450"/>
    <property type="match status" value="1"/>
</dbReference>
<dbReference type="InterPro" id="IPR001128">
    <property type="entry name" value="Cyt_P450"/>
</dbReference>
<protein>
    <recommendedName>
        <fullName evidence="12">Cytochrome P450</fullName>
    </recommendedName>
</protein>
<sequence>MALHPHVVKRAQAEIDSVIGGLRLPTLEDRPHLPYLEAIYREVMRWRPAAPLGLPHAISDDDIYEGYFMPKGTIVITNIWGMGRDESLFTDPETFKPERFLGSDGELNGDDKLSAFGFGRRICPGRYFADVTLWSFIASSLAVFDFAQAKDDQGQLIPIDVDDYTETLIAHIGPFQCSITPRSSSAEALINEATS</sequence>
<evidence type="ECO:0000256" key="1">
    <source>
        <dbReference type="ARBA" id="ARBA00001971"/>
    </source>
</evidence>
<comment type="cofactor">
    <cofactor evidence="1">
        <name>heme</name>
        <dbReference type="ChEBI" id="CHEBI:30413"/>
    </cofactor>
</comment>